<dbReference type="RefSeq" id="WP_377122164.1">
    <property type="nucleotide sequence ID" value="NZ_JBHRSD010000011.1"/>
</dbReference>
<comment type="caution">
    <text evidence="1">The sequence shown here is derived from an EMBL/GenBank/DDBJ whole genome shotgun (WGS) entry which is preliminary data.</text>
</comment>
<dbReference type="EMBL" id="JBHRSD010000011">
    <property type="protein sequence ID" value="MFC3032141.1"/>
    <property type="molecule type" value="Genomic_DNA"/>
</dbReference>
<gene>
    <name evidence="1" type="ORF">ACFOEE_06390</name>
</gene>
<dbReference type="Proteomes" id="UP001595453">
    <property type="component" value="Unassembled WGS sequence"/>
</dbReference>
<protein>
    <submittedName>
        <fullName evidence="1">Uncharacterized protein</fullName>
    </submittedName>
</protein>
<sequence length="128" mass="14245">MAPRVTITKALAQYLVQVDMPTFTPGVSELELNFSYKLSRLYDKPTEVDGWQTRGISGDKEYQLTMTPEGRSIALYTINIDSKLIPLSATITGQKANVKLRLDKDISLPVDHAALEKAISYKGKTIEI</sequence>
<reference evidence="2" key="1">
    <citation type="journal article" date="2019" name="Int. J. Syst. Evol. Microbiol.">
        <title>The Global Catalogue of Microorganisms (GCM) 10K type strain sequencing project: providing services to taxonomists for standard genome sequencing and annotation.</title>
        <authorList>
            <consortium name="The Broad Institute Genomics Platform"/>
            <consortium name="The Broad Institute Genome Sequencing Center for Infectious Disease"/>
            <person name="Wu L."/>
            <person name="Ma J."/>
        </authorList>
    </citation>
    <scope>NUCLEOTIDE SEQUENCE [LARGE SCALE GENOMIC DNA]</scope>
    <source>
        <strain evidence="2">KCTC 42730</strain>
    </source>
</reference>
<evidence type="ECO:0000313" key="1">
    <source>
        <dbReference type="EMBL" id="MFC3032141.1"/>
    </source>
</evidence>
<name>A0ABV7CHX3_9GAMM</name>
<accession>A0ABV7CHX3</accession>
<proteinExistence type="predicted"/>
<evidence type="ECO:0000313" key="2">
    <source>
        <dbReference type="Proteomes" id="UP001595453"/>
    </source>
</evidence>
<organism evidence="1 2">
    <name type="scientific">Pseudoalteromonas fenneropenaei</name>
    <dbReference type="NCBI Taxonomy" id="1737459"/>
    <lineage>
        <taxon>Bacteria</taxon>
        <taxon>Pseudomonadati</taxon>
        <taxon>Pseudomonadota</taxon>
        <taxon>Gammaproteobacteria</taxon>
        <taxon>Alteromonadales</taxon>
        <taxon>Pseudoalteromonadaceae</taxon>
        <taxon>Pseudoalteromonas</taxon>
    </lineage>
</organism>
<keyword evidence="2" id="KW-1185">Reference proteome</keyword>